<feature type="compositionally biased region" description="Low complexity" evidence="2">
    <location>
        <begin position="244"/>
        <end position="258"/>
    </location>
</feature>
<feature type="region of interest" description="Disordered" evidence="2">
    <location>
        <begin position="148"/>
        <end position="172"/>
    </location>
</feature>
<dbReference type="PANTHER" id="PTHR37534:SF7">
    <property type="entry name" value="TRANSCRIPTIONAL ACTIVATOR PROTEIN UGA3"/>
    <property type="match status" value="1"/>
</dbReference>
<dbReference type="SMART" id="SM00066">
    <property type="entry name" value="GAL4"/>
    <property type="match status" value="1"/>
</dbReference>
<reference evidence="4 5" key="1">
    <citation type="submission" date="2017-06" db="EMBL/GenBank/DDBJ databases">
        <title>Genome of Fusarium nygamai isolate CS10214.</title>
        <authorList>
            <person name="Gardiner D.M."/>
            <person name="Obanor F."/>
            <person name="Kazan K."/>
        </authorList>
    </citation>
    <scope>NUCLEOTIDE SEQUENCE [LARGE SCALE GENOMIC DNA]</scope>
    <source>
        <strain evidence="4 5">CS10214</strain>
    </source>
</reference>
<feature type="region of interest" description="Disordered" evidence="2">
    <location>
        <begin position="241"/>
        <end position="275"/>
    </location>
</feature>
<dbReference type="Gene3D" id="4.10.240.10">
    <property type="entry name" value="Zn(2)-C6 fungal-type DNA-binding domain"/>
    <property type="match status" value="1"/>
</dbReference>
<dbReference type="EMBL" id="MTQA01000092">
    <property type="protein sequence ID" value="PNP79289.1"/>
    <property type="molecule type" value="Genomic_DNA"/>
</dbReference>
<gene>
    <name evidence="4" type="ORF">FNYG_07365</name>
</gene>
<dbReference type="GO" id="GO:0045944">
    <property type="term" value="P:positive regulation of transcription by RNA polymerase II"/>
    <property type="evidence" value="ECO:0007669"/>
    <property type="project" value="TreeGrafter"/>
</dbReference>
<dbReference type="PANTHER" id="PTHR37534">
    <property type="entry name" value="TRANSCRIPTIONAL ACTIVATOR PROTEIN UGA3"/>
    <property type="match status" value="1"/>
</dbReference>
<keyword evidence="5" id="KW-1185">Reference proteome</keyword>
<dbReference type="AlphaFoldDB" id="A0A2K0WAI1"/>
<dbReference type="Proteomes" id="UP000236664">
    <property type="component" value="Unassembled WGS sequence"/>
</dbReference>
<dbReference type="PROSITE" id="PS00463">
    <property type="entry name" value="ZN2_CY6_FUNGAL_1"/>
    <property type="match status" value="1"/>
</dbReference>
<dbReference type="OrthoDB" id="39175at2759"/>
<dbReference type="PROSITE" id="PS50048">
    <property type="entry name" value="ZN2_CY6_FUNGAL_2"/>
    <property type="match status" value="1"/>
</dbReference>
<dbReference type="GO" id="GO:0000976">
    <property type="term" value="F:transcription cis-regulatory region binding"/>
    <property type="evidence" value="ECO:0007669"/>
    <property type="project" value="TreeGrafter"/>
</dbReference>
<dbReference type="GO" id="GO:0005634">
    <property type="term" value="C:nucleus"/>
    <property type="evidence" value="ECO:0007669"/>
    <property type="project" value="TreeGrafter"/>
</dbReference>
<proteinExistence type="predicted"/>
<name>A0A2K0WAI1_GIBNY</name>
<dbReference type="GO" id="GO:0008270">
    <property type="term" value="F:zinc ion binding"/>
    <property type="evidence" value="ECO:0007669"/>
    <property type="project" value="InterPro"/>
</dbReference>
<dbReference type="Pfam" id="PF00172">
    <property type="entry name" value="Zn_clus"/>
    <property type="match status" value="1"/>
</dbReference>
<sequence length="773" mass="85435">MYGPAPHRPSKTGVRRSKSGCVSCRKKRRKCDESKPRCNRCLSANIECSYKAKVEFRDATVWAAQKVKRRIIHGPRVHGSPTPPESQNRHWPCFQPSPPSECDIINNHDMLAAAGQVTGSPRNHVESNDVNQEHDTGLDGHVAWDDTHKRQSDCGQTVQPAELTPSDGSLLGQTSPSTDIDLDAWMPTGVISPSWDDYVSSDMLTGGMLQHIPDQAALDINLEPCYNETWWSLMESPSRVEPDSAASVPSASSFESTAGQKSQLDSGNSPSGNVAKTSVPILEQTIWTAPLPSSMPDIPVRDRVYFAHFMSQMIDLIPGQVKCLRKMTIQSEPIRLCANALAAANLANRGGRFSNDGADRWVPMQTHYSRALSFASRSMDTVQNSPGTFSGCRVVMLILMLCYQLELGCIGEIYHALSILDSTILSNRDAILLLEFGRGLVQCWLGLRALCEGTLQPLALFRGESQTEHVVSELQDLTTTTSQAFGIVAAKAYRISRRILLFRCTGDDEKLPSTIASRFSQWWSIIKCQEADDDVTGAHDLESHLSEDKLFCELARLRDALEISEVPAGLPLNFDPSVPAPPTTNPEPLYLADHEQAMELADYASAQIVCDESSIQTLGSHASQRSASRNPWLHLLLRIAAGLDVEKCLTRNRYRQGICHSLQCAVFLLQDLEAAHFLDGLLQRLMDAGGSYEDCFTPLSLSAQCNKLFCQELMRGRTVFMLCPTYNAWTTRDVLFSRGDHECFIIFGRDADGLYLKDLVELEEAPTGNLGIL</sequence>
<organism evidence="4 5">
    <name type="scientific">Gibberella nygamai</name>
    <name type="common">Bean root rot disease fungus</name>
    <name type="synonym">Fusarium nygamai</name>
    <dbReference type="NCBI Taxonomy" id="42673"/>
    <lineage>
        <taxon>Eukaryota</taxon>
        <taxon>Fungi</taxon>
        <taxon>Dikarya</taxon>
        <taxon>Ascomycota</taxon>
        <taxon>Pezizomycotina</taxon>
        <taxon>Sordariomycetes</taxon>
        <taxon>Hypocreomycetidae</taxon>
        <taxon>Hypocreales</taxon>
        <taxon>Nectriaceae</taxon>
        <taxon>Fusarium</taxon>
        <taxon>Fusarium fujikuroi species complex</taxon>
    </lineage>
</organism>
<dbReference type="InterPro" id="IPR001138">
    <property type="entry name" value="Zn2Cys6_DnaBD"/>
</dbReference>
<dbReference type="SUPFAM" id="SSF57701">
    <property type="entry name" value="Zn2/Cys6 DNA-binding domain"/>
    <property type="match status" value="1"/>
</dbReference>
<dbReference type="InterPro" id="IPR036864">
    <property type="entry name" value="Zn2-C6_fun-type_DNA-bd_sf"/>
</dbReference>
<accession>A0A2K0WAI1</accession>
<evidence type="ECO:0000256" key="2">
    <source>
        <dbReference type="SAM" id="MobiDB-lite"/>
    </source>
</evidence>
<dbReference type="GO" id="GO:0000981">
    <property type="term" value="F:DNA-binding transcription factor activity, RNA polymerase II-specific"/>
    <property type="evidence" value="ECO:0007669"/>
    <property type="project" value="InterPro"/>
</dbReference>
<feature type="domain" description="Zn(2)-C6 fungal-type" evidence="3">
    <location>
        <begin position="20"/>
        <end position="50"/>
    </location>
</feature>
<evidence type="ECO:0000313" key="5">
    <source>
        <dbReference type="Proteomes" id="UP000236664"/>
    </source>
</evidence>
<keyword evidence="1" id="KW-0539">Nucleus</keyword>
<feature type="compositionally biased region" description="Polar residues" evidence="2">
    <location>
        <begin position="259"/>
        <end position="275"/>
    </location>
</feature>
<evidence type="ECO:0000259" key="3">
    <source>
        <dbReference type="PROSITE" id="PS50048"/>
    </source>
</evidence>
<comment type="caution">
    <text evidence="4">The sequence shown here is derived from an EMBL/GenBank/DDBJ whole genome shotgun (WGS) entry which is preliminary data.</text>
</comment>
<dbReference type="CDD" id="cd00067">
    <property type="entry name" value="GAL4"/>
    <property type="match status" value="1"/>
</dbReference>
<evidence type="ECO:0000313" key="4">
    <source>
        <dbReference type="EMBL" id="PNP79289.1"/>
    </source>
</evidence>
<protein>
    <recommendedName>
        <fullName evidence="3">Zn(2)-C6 fungal-type domain-containing protein</fullName>
    </recommendedName>
</protein>
<evidence type="ECO:0000256" key="1">
    <source>
        <dbReference type="ARBA" id="ARBA00023242"/>
    </source>
</evidence>
<dbReference type="STRING" id="42673.A0A2K0WAI1"/>